<evidence type="ECO:0000313" key="9">
    <source>
        <dbReference type="EMBL" id="QDZ14138.1"/>
    </source>
</evidence>
<dbReference type="AlphaFoldDB" id="A0A5B8M024"/>
<dbReference type="EC" id="2.7.1.176" evidence="2"/>
<evidence type="ECO:0000256" key="5">
    <source>
        <dbReference type="ARBA" id="ARBA00032897"/>
    </source>
</evidence>
<keyword evidence="3" id="KW-0547">Nucleotide-binding</keyword>
<organism evidence="9 10">
    <name type="scientific">Humibacter ginsenosidimutans</name>
    <dbReference type="NCBI Taxonomy" id="2599293"/>
    <lineage>
        <taxon>Bacteria</taxon>
        <taxon>Bacillati</taxon>
        <taxon>Actinomycetota</taxon>
        <taxon>Actinomycetes</taxon>
        <taxon>Micrococcales</taxon>
        <taxon>Microbacteriaceae</taxon>
        <taxon>Humibacter</taxon>
    </lineage>
</organism>
<dbReference type="KEGG" id="huw:FPZ11_04510"/>
<sequence length="349" mass="37641">MSEPGAPDEARLRQVFEAAVRQAIFPPVPAGDRLLVLLGGQPAAGKTRAQAAILAEHPELVSITGDDLRAYYPGYRELAVDDPLGMPAATAPTSSGLIRLALDHAIEHGYPVLLEGTFRDPAMVTGTAARFAEAGYRVEVVAVATPAAVSRLAAEERFLRARRGEVGRWTPPEAHETALAGSPEVVAALEALPAAARIQVYARDRRLYDNHRTQAGAWEQEPSAADVLRGEQTRQLTPAEAVGWLADYGAVFGAALARRGYLSPRTAPAYRRLQDDAARMIELARDEPSADVRALEEQQTHRRLALKVSVPEPPGIVGRIGQTLRRSLPPYRPAPSRDVPGHEPPSIGR</sequence>
<dbReference type="Proteomes" id="UP000320216">
    <property type="component" value="Chromosome"/>
</dbReference>
<evidence type="ECO:0000259" key="8">
    <source>
        <dbReference type="Pfam" id="PF06414"/>
    </source>
</evidence>
<evidence type="ECO:0000313" key="10">
    <source>
        <dbReference type="Proteomes" id="UP000320216"/>
    </source>
</evidence>
<feature type="region of interest" description="Disordered" evidence="7">
    <location>
        <begin position="318"/>
        <end position="349"/>
    </location>
</feature>
<proteinExistence type="inferred from homology"/>
<evidence type="ECO:0000256" key="6">
    <source>
        <dbReference type="ARBA" id="ARBA00048178"/>
    </source>
</evidence>
<comment type="similarity">
    <text evidence="1">Belongs to the zeta toxin family.</text>
</comment>
<evidence type="ECO:0000256" key="4">
    <source>
        <dbReference type="ARBA" id="ARBA00022840"/>
    </source>
</evidence>
<dbReference type="InterPro" id="IPR010488">
    <property type="entry name" value="Zeta_toxin_domain"/>
</dbReference>
<evidence type="ECO:0000256" key="1">
    <source>
        <dbReference type="ARBA" id="ARBA00009104"/>
    </source>
</evidence>
<dbReference type="OrthoDB" id="9792687at2"/>
<dbReference type="Pfam" id="PF06414">
    <property type="entry name" value="Zeta_toxin"/>
    <property type="match status" value="1"/>
</dbReference>
<dbReference type="EMBL" id="CP042305">
    <property type="protein sequence ID" value="QDZ14138.1"/>
    <property type="molecule type" value="Genomic_DNA"/>
</dbReference>
<dbReference type="RefSeq" id="WP_146318749.1">
    <property type="nucleotide sequence ID" value="NZ_CP042305.1"/>
</dbReference>
<reference evidence="9 10" key="1">
    <citation type="submission" date="2019-07" db="EMBL/GenBank/DDBJ databases">
        <title>Full genome sequence of Humibacter sp. WJ7-1.</title>
        <authorList>
            <person name="Im W.-T."/>
        </authorList>
    </citation>
    <scope>NUCLEOTIDE SEQUENCE [LARGE SCALE GENOMIC DNA]</scope>
    <source>
        <strain evidence="9 10">WJ7-1</strain>
    </source>
</reference>
<comment type="catalytic activity">
    <reaction evidence="6">
        <text>UDP-N-acetyl-alpha-D-glucosamine + ATP = UDP-N-acetyl-alpha-D-glucosamine 3'-phosphate + ADP + H(+)</text>
        <dbReference type="Rhea" id="RHEA:32671"/>
        <dbReference type="ChEBI" id="CHEBI:15378"/>
        <dbReference type="ChEBI" id="CHEBI:30616"/>
        <dbReference type="ChEBI" id="CHEBI:57705"/>
        <dbReference type="ChEBI" id="CHEBI:64353"/>
        <dbReference type="ChEBI" id="CHEBI:456216"/>
        <dbReference type="EC" id="2.7.1.176"/>
    </reaction>
</comment>
<evidence type="ECO:0000256" key="2">
    <source>
        <dbReference type="ARBA" id="ARBA00011963"/>
    </source>
</evidence>
<evidence type="ECO:0000256" key="3">
    <source>
        <dbReference type="ARBA" id="ARBA00022741"/>
    </source>
</evidence>
<feature type="domain" description="Zeta toxin" evidence="8">
    <location>
        <begin position="33"/>
        <end position="212"/>
    </location>
</feature>
<dbReference type="GO" id="GO:0016301">
    <property type="term" value="F:kinase activity"/>
    <property type="evidence" value="ECO:0007669"/>
    <property type="project" value="InterPro"/>
</dbReference>
<gene>
    <name evidence="9" type="ORF">FPZ11_04510</name>
</gene>
<dbReference type="Gene3D" id="3.40.50.300">
    <property type="entry name" value="P-loop containing nucleotide triphosphate hydrolases"/>
    <property type="match status" value="1"/>
</dbReference>
<keyword evidence="10" id="KW-1185">Reference proteome</keyword>
<evidence type="ECO:0000256" key="7">
    <source>
        <dbReference type="SAM" id="MobiDB-lite"/>
    </source>
</evidence>
<protein>
    <recommendedName>
        <fullName evidence="5">UDP-N-acetylglucosamine kinase</fullName>
        <ecNumber evidence="2">2.7.1.176</ecNumber>
    </recommendedName>
    <alternativeName>
        <fullName evidence="5">UDP-N-acetylglucosamine kinase</fullName>
    </alternativeName>
</protein>
<accession>A0A5B8M024</accession>
<dbReference type="InterPro" id="IPR027417">
    <property type="entry name" value="P-loop_NTPase"/>
</dbReference>
<keyword evidence="4" id="KW-0067">ATP-binding</keyword>
<dbReference type="GO" id="GO:0005524">
    <property type="term" value="F:ATP binding"/>
    <property type="evidence" value="ECO:0007669"/>
    <property type="project" value="UniProtKB-KW"/>
</dbReference>
<name>A0A5B8M024_9MICO</name>
<dbReference type="SUPFAM" id="SSF52540">
    <property type="entry name" value="P-loop containing nucleoside triphosphate hydrolases"/>
    <property type="match status" value="1"/>
</dbReference>